<reference evidence="7 8" key="1">
    <citation type="submission" date="2019-09" db="EMBL/GenBank/DDBJ databases">
        <title>Genome sequencing of Ng87 strain.</title>
        <authorList>
            <person name="Karasev E.S."/>
            <person name="Andronov E."/>
        </authorList>
    </citation>
    <scope>NUCLEOTIDE SEQUENCE [LARGE SCALE GENOMIC DNA]</scope>
    <source>
        <strain evidence="7 8">Ng87</strain>
    </source>
</reference>
<keyword evidence="5" id="KW-0460">Magnesium</keyword>
<comment type="function">
    <text evidence="5">Toxic component of a toxin-antitoxin (TA) system. An RNase.</text>
</comment>
<accession>A0A6A1TSL8</accession>
<evidence type="ECO:0000256" key="5">
    <source>
        <dbReference type="HAMAP-Rule" id="MF_00265"/>
    </source>
</evidence>
<feature type="binding site" evidence="5">
    <location>
        <position position="113"/>
    </location>
    <ligand>
        <name>Mg(2+)</name>
        <dbReference type="ChEBI" id="CHEBI:18420"/>
    </ligand>
</feature>
<protein>
    <recommendedName>
        <fullName evidence="5">Ribonuclease VapC</fullName>
        <shortName evidence="5">RNase VapC</shortName>
        <ecNumber evidence="5">3.1.-.-</ecNumber>
    </recommendedName>
    <alternativeName>
        <fullName evidence="5">Toxin VapC</fullName>
    </alternativeName>
</protein>
<dbReference type="GO" id="GO:0004540">
    <property type="term" value="F:RNA nuclease activity"/>
    <property type="evidence" value="ECO:0007669"/>
    <property type="project" value="InterPro"/>
</dbReference>
<organism evidence="7 8">
    <name type="scientific">Neorhizobium galegae</name>
    <name type="common">Rhizobium galegae</name>
    <dbReference type="NCBI Taxonomy" id="399"/>
    <lineage>
        <taxon>Bacteria</taxon>
        <taxon>Pseudomonadati</taxon>
        <taxon>Pseudomonadota</taxon>
        <taxon>Alphaproteobacteria</taxon>
        <taxon>Hyphomicrobiales</taxon>
        <taxon>Rhizobiaceae</taxon>
        <taxon>Rhizobium/Agrobacterium group</taxon>
        <taxon>Neorhizobium</taxon>
    </lineage>
</organism>
<dbReference type="RefSeq" id="WP_151043409.1">
    <property type="nucleotide sequence ID" value="NZ_VZUL01000002.1"/>
</dbReference>
<feature type="binding site" evidence="5">
    <location>
        <position position="5"/>
    </location>
    <ligand>
        <name>Mg(2+)</name>
        <dbReference type="ChEBI" id="CHEBI:18420"/>
    </ligand>
</feature>
<dbReference type="Pfam" id="PF01850">
    <property type="entry name" value="PIN"/>
    <property type="match status" value="1"/>
</dbReference>
<dbReference type="InterPro" id="IPR022907">
    <property type="entry name" value="VapC_family"/>
</dbReference>
<dbReference type="AlphaFoldDB" id="A0A6A1TSL8"/>
<dbReference type="EMBL" id="VZUL01000002">
    <property type="protein sequence ID" value="KAB1087489.1"/>
    <property type="molecule type" value="Genomic_DNA"/>
</dbReference>
<dbReference type="GO" id="GO:0000287">
    <property type="term" value="F:magnesium ion binding"/>
    <property type="evidence" value="ECO:0007669"/>
    <property type="project" value="UniProtKB-UniRule"/>
</dbReference>
<keyword evidence="1 5" id="KW-1277">Toxin-antitoxin system</keyword>
<evidence type="ECO:0000313" key="8">
    <source>
        <dbReference type="Proteomes" id="UP000386575"/>
    </source>
</evidence>
<feature type="domain" description="PIN" evidence="6">
    <location>
        <begin position="2"/>
        <end position="138"/>
    </location>
</feature>
<sequence length="165" mass="18510">MIVVDTNFLVLLIDPDSTQNVNRRADRVRHFIDMLAASKEEVMIPAPALAELVAGRVERVEEIVEAVRKLKIFSVQAFDPVIAIETGERIAAVREKTPENERLPGWKVVMKYDAMIAATAIVRGARALYTSDKGFEKYLEGTAVKIYLLDDLPLPPEDPQQHLDL</sequence>
<evidence type="ECO:0000256" key="1">
    <source>
        <dbReference type="ARBA" id="ARBA00022649"/>
    </source>
</evidence>
<dbReference type="GO" id="GO:0016787">
    <property type="term" value="F:hydrolase activity"/>
    <property type="evidence" value="ECO:0007669"/>
    <property type="project" value="UniProtKB-KW"/>
</dbReference>
<evidence type="ECO:0000313" key="7">
    <source>
        <dbReference type="EMBL" id="KAB1087489.1"/>
    </source>
</evidence>
<dbReference type="GO" id="GO:0090729">
    <property type="term" value="F:toxin activity"/>
    <property type="evidence" value="ECO:0007669"/>
    <property type="project" value="UniProtKB-KW"/>
</dbReference>
<dbReference type="EC" id="3.1.-.-" evidence="5"/>
<keyword evidence="2 5" id="KW-0540">Nuclease</keyword>
<dbReference type="InterPro" id="IPR002716">
    <property type="entry name" value="PIN_dom"/>
</dbReference>
<proteinExistence type="inferred from homology"/>
<dbReference type="InterPro" id="IPR029060">
    <property type="entry name" value="PIN-like_dom_sf"/>
</dbReference>
<keyword evidence="4 5" id="KW-0378">Hydrolase</keyword>
<comment type="caution">
    <text evidence="7">The sequence shown here is derived from an EMBL/GenBank/DDBJ whole genome shotgun (WGS) entry which is preliminary data.</text>
</comment>
<dbReference type="SUPFAM" id="SSF88723">
    <property type="entry name" value="PIN domain-like"/>
    <property type="match status" value="1"/>
</dbReference>
<dbReference type="Proteomes" id="UP000386575">
    <property type="component" value="Unassembled WGS sequence"/>
</dbReference>
<keyword evidence="3 5" id="KW-0479">Metal-binding</keyword>
<evidence type="ECO:0000256" key="3">
    <source>
        <dbReference type="ARBA" id="ARBA00022723"/>
    </source>
</evidence>
<evidence type="ECO:0000259" key="6">
    <source>
        <dbReference type="Pfam" id="PF01850"/>
    </source>
</evidence>
<comment type="similarity">
    <text evidence="5">Belongs to the PINc/VapC protein family.</text>
</comment>
<name>A0A6A1TSL8_NEOGA</name>
<evidence type="ECO:0000256" key="4">
    <source>
        <dbReference type="ARBA" id="ARBA00022801"/>
    </source>
</evidence>
<dbReference type="HAMAP" id="MF_00265">
    <property type="entry name" value="VapC_Nob1"/>
    <property type="match status" value="1"/>
</dbReference>
<gene>
    <name evidence="5" type="primary">vapC</name>
    <name evidence="7" type="ORF">F4V91_14270</name>
</gene>
<keyword evidence="5" id="KW-0800">Toxin</keyword>
<comment type="cofactor">
    <cofactor evidence="5">
        <name>Mg(2+)</name>
        <dbReference type="ChEBI" id="CHEBI:18420"/>
    </cofactor>
</comment>
<evidence type="ECO:0000256" key="2">
    <source>
        <dbReference type="ARBA" id="ARBA00022722"/>
    </source>
</evidence>
<dbReference type="Gene3D" id="3.40.50.1010">
    <property type="entry name" value="5'-nuclease"/>
    <property type="match status" value="1"/>
</dbReference>